<dbReference type="EMBL" id="NAJM01000022">
    <property type="protein sequence ID" value="RVX70490.1"/>
    <property type="molecule type" value="Genomic_DNA"/>
</dbReference>
<dbReference type="GO" id="GO:0003677">
    <property type="term" value="F:DNA binding"/>
    <property type="evidence" value="ECO:0007669"/>
    <property type="project" value="UniProtKB-KW"/>
</dbReference>
<dbReference type="PROSITE" id="PS00463">
    <property type="entry name" value="ZN2_CY6_FUNGAL_1"/>
    <property type="match status" value="1"/>
</dbReference>
<name>A0A438N412_EXOME</name>
<evidence type="ECO:0000256" key="6">
    <source>
        <dbReference type="ARBA" id="ARBA00023163"/>
    </source>
</evidence>
<keyword evidence="4" id="KW-0805">Transcription regulation</keyword>
<evidence type="ECO:0000256" key="4">
    <source>
        <dbReference type="ARBA" id="ARBA00023015"/>
    </source>
</evidence>
<evidence type="ECO:0000256" key="1">
    <source>
        <dbReference type="ARBA" id="ARBA00004123"/>
    </source>
</evidence>
<evidence type="ECO:0000256" key="5">
    <source>
        <dbReference type="ARBA" id="ARBA00023125"/>
    </source>
</evidence>
<dbReference type="SUPFAM" id="SSF57701">
    <property type="entry name" value="Zn2/Cys6 DNA-binding domain"/>
    <property type="match status" value="1"/>
</dbReference>
<dbReference type="PANTHER" id="PTHR31313">
    <property type="entry name" value="TY1 ENHANCER ACTIVATOR"/>
    <property type="match status" value="1"/>
</dbReference>
<accession>A0A438N412</accession>
<evidence type="ECO:0000256" key="8">
    <source>
        <dbReference type="SAM" id="MobiDB-lite"/>
    </source>
</evidence>
<proteinExistence type="predicted"/>
<keyword evidence="2" id="KW-0479">Metal-binding</keyword>
<comment type="subcellular location">
    <subcellularLocation>
        <location evidence="1">Nucleus</location>
    </subcellularLocation>
</comment>
<dbReference type="AlphaFoldDB" id="A0A438N412"/>
<dbReference type="OrthoDB" id="2154091at2759"/>
<dbReference type="Proteomes" id="UP000288859">
    <property type="component" value="Unassembled WGS sequence"/>
</dbReference>
<dbReference type="Pfam" id="PF04082">
    <property type="entry name" value="Fungal_trans"/>
    <property type="match status" value="1"/>
</dbReference>
<dbReference type="Pfam" id="PF00172">
    <property type="entry name" value="Zn_clus"/>
    <property type="match status" value="1"/>
</dbReference>
<evidence type="ECO:0000256" key="3">
    <source>
        <dbReference type="ARBA" id="ARBA00022833"/>
    </source>
</evidence>
<evidence type="ECO:0000259" key="9">
    <source>
        <dbReference type="PROSITE" id="PS50048"/>
    </source>
</evidence>
<dbReference type="InterPro" id="IPR007219">
    <property type="entry name" value="XnlR_reg_dom"/>
</dbReference>
<dbReference type="InterPro" id="IPR051615">
    <property type="entry name" value="Transcr_Regulatory_Elem"/>
</dbReference>
<keyword evidence="3" id="KW-0862">Zinc</keyword>
<dbReference type="GO" id="GO:0008270">
    <property type="term" value="F:zinc ion binding"/>
    <property type="evidence" value="ECO:0007669"/>
    <property type="project" value="InterPro"/>
</dbReference>
<reference evidence="10 11" key="1">
    <citation type="submission" date="2017-03" db="EMBL/GenBank/DDBJ databases">
        <title>Genomes of endolithic fungi from Antarctica.</title>
        <authorList>
            <person name="Coleine C."/>
            <person name="Masonjones S."/>
            <person name="Stajich J.E."/>
        </authorList>
    </citation>
    <scope>NUCLEOTIDE SEQUENCE [LARGE SCALE GENOMIC DNA]</scope>
    <source>
        <strain evidence="10 11">CCFEE 6314</strain>
    </source>
</reference>
<dbReference type="VEuPathDB" id="FungiDB:PV10_00546"/>
<dbReference type="Gene3D" id="4.10.240.10">
    <property type="entry name" value="Zn(2)-C6 fungal-type DNA-binding domain"/>
    <property type="match status" value="1"/>
</dbReference>
<evidence type="ECO:0000256" key="2">
    <source>
        <dbReference type="ARBA" id="ARBA00022723"/>
    </source>
</evidence>
<gene>
    <name evidence="10" type="ORF">B0A52_05141</name>
</gene>
<sequence>MSSPSMLSLPKEDAKSPTPKRQKSTSARSRASLACHSCRQRKIRCDIQDLPAGSRCHPCRNSNVICKVNKFSDRRRHGSREHLASLQSQIQSLEALVRKSVPEAQLTNVESRHEVSHRDSMSIPDPHTEIRACDVQLRPDKELHEAEKDPSFTRDLWLSAEARDGQEAWQLATEVEIQLSTAAGEDVTSIGCKAISDQELVGAFGGNGQHTKVSPPEEALSQRSPEVQVELNTPLVHGTEQLPSFRGQCKASEGDDQSQVQAKIFYGPTCPLHVSSPHQAIRNPPREVSSYRDAQIDMDSCRLKDMLFNAYFSFQTLSVKIVDQQKFLSDNQIGVRSHYYSSFLENSLLACSSRLSTSRAVRNLGPNYCQRAKTEIVPELENPNLATLRGMLLLSDFEMSQGRDRVGWMYCIACRLIHDLGLHNAWSSFAQQDPIQAAETRSHISLALGCLVYETLWSLYLGRPSHLALSNLSIPSFAPDLTGSSTLKAWFNLCAMMSEITSIFNGPLNDSSNGTGRLSEVDQALRNWHDSLPADLCLDVNNIAGLDTIAFGLHMQYLRIQMLLHSLPTTNDKKRKQTHSGEEPAVLQNWTVQSSRQLVHGNAIKIAQLGNTYRSIYGVENTPTIMLDSIYMAATALVSDILRSPETTVDENDLSWLRILDEMMKELQVHFPITLRMRKTMSRITKGCSAIAEIFSEDIGTSPVNTGSNHTASRPSAGAWGSFEATINDFVFDPTLLNLTDFDIFNSYEN</sequence>
<dbReference type="GO" id="GO:0000981">
    <property type="term" value="F:DNA-binding transcription factor activity, RNA polymerase II-specific"/>
    <property type="evidence" value="ECO:0007669"/>
    <property type="project" value="InterPro"/>
</dbReference>
<protein>
    <recommendedName>
        <fullName evidence="9">Zn(2)-C6 fungal-type domain-containing protein</fullName>
    </recommendedName>
</protein>
<dbReference type="CDD" id="cd12148">
    <property type="entry name" value="fungal_TF_MHR"/>
    <property type="match status" value="1"/>
</dbReference>
<dbReference type="SMART" id="SM00066">
    <property type="entry name" value="GAL4"/>
    <property type="match status" value="1"/>
</dbReference>
<dbReference type="CDD" id="cd00067">
    <property type="entry name" value="GAL4"/>
    <property type="match status" value="1"/>
</dbReference>
<dbReference type="PANTHER" id="PTHR31313:SF81">
    <property type="entry name" value="TY1 ENHANCER ACTIVATOR"/>
    <property type="match status" value="1"/>
</dbReference>
<dbReference type="GO" id="GO:0005634">
    <property type="term" value="C:nucleus"/>
    <property type="evidence" value="ECO:0007669"/>
    <property type="project" value="UniProtKB-SubCell"/>
</dbReference>
<keyword evidence="7" id="KW-0539">Nucleus</keyword>
<keyword evidence="6" id="KW-0804">Transcription</keyword>
<evidence type="ECO:0000313" key="10">
    <source>
        <dbReference type="EMBL" id="RVX70490.1"/>
    </source>
</evidence>
<dbReference type="PROSITE" id="PS50048">
    <property type="entry name" value="ZN2_CY6_FUNGAL_2"/>
    <property type="match status" value="1"/>
</dbReference>
<evidence type="ECO:0000313" key="11">
    <source>
        <dbReference type="Proteomes" id="UP000288859"/>
    </source>
</evidence>
<keyword evidence="5" id="KW-0238">DNA-binding</keyword>
<evidence type="ECO:0000256" key="7">
    <source>
        <dbReference type="ARBA" id="ARBA00023242"/>
    </source>
</evidence>
<feature type="region of interest" description="Disordered" evidence="8">
    <location>
        <begin position="1"/>
        <end position="31"/>
    </location>
</feature>
<feature type="domain" description="Zn(2)-C6 fungal-type" evidence="9">
    <location>
        <begin position="34"/>
        <end position="68"/>
    </location>
</feature>
<dbReference type="InterPro" id="IPR036864">
    <property type="entry name" value="Zn2-C6_fun-type_DNA-bd_sf"/>
</dbReference>
<organism evidence="10 11">
    <name type="scientific">Exophiala mesophila</name>
    <name type="common">Black yeast-like fungus</name>
    <dbReference type="NCBI Taxonomy" id="212818"/>
    <lineage>
        <taxon>Eukaryota</taxon>
        <taxon>Fungi</taxon>
        <taxon>Dikarya</taxon>
        <taxon>Ascomycota</taxon>
        <taxon>Pezizomycotina</taxon>
        <taxon>Eurotiomycetes</taxon>
        <taxon>Chaetothyriomycetidae</taxon>
        <taxon>Chaetothyriales</taxon>
        <taxon>Herpotrichiellaceae</taxon>
        <taxon>Exophiala</taxon>
    </lineage>
</organism>
<dbReference type="GO" id="GO:0006351">
    <property type="term" value="P:DNA-templated transcription"/>
    <property type="evidence" value="ECO:0007669"/>
    <property type="project" value="InterPro"/>
</dbReference>
<dbReference type="InterPro" id="IPR001138">
    <property type="entry name" value="Zn2Cys6_DnaBD"/>
</dbReference>
<comment type="caution">
    <text evidence="10">The sequence shown here is derived from an EMBL/GenBank/DDBJ whole genome shotgun (WGS) entry which is preliminary data.</text>
</comment>